<keyword evidence="2" id="KW-1185">Reference proteome</keyword>
<gene>
    <name evidence="1" type="ORF">PsorP6_011088</name>
</gene>
<dbReference type="Proteomes" id="UP001163321">
    <property type="component" value="Chromosome 6"/>
</dbReference>
<reference evidence="1 2" key="1">
    <citation type="journal article" date="2022" name="bioRxiv">
        <title>The genome of the oomycete Peronosclerospora sorghi, a cosmopolitan pathogen of maize and sorghum, is inflated with dispersed pseudogenes.</title>
        <authorList>
            <person name="Fletcher K."/>
            <person name="Martin F."/>
            <person name="Isakeit T."/>
            <person name="Cavanaugh K."/>
            <person name="Magill C."/>
            <person name="Michelmore R."/>
        </authorList>
    </citation>
    <scope>NUCLEOTIDE SEQUENCE [LARGE SCALE GENOMIC DNA]</scope>
    <source>
        <strain evidence="1">P6</strain>
    </source>
</reference>
<evidence type="ECO:0000313" key="1">
    <source>
        <dbReference type="EMBL" id="KAI9910071.1"/>
    </source>
</evidence>
<comment type="caution">
    <text evidence="1">The sequence shown here is derived from an EMBL/GenBank/DDBJ whole genome shotgun (WGS) entry which is preliminary data.</text>
</comment>
<evidence type="ECO:0000313" key="2">
    <source>
        <dbReference type="Proteomes" id="UP001163321"/>
    </source>
</evidence>
<name>A0ACC0VX81_9STRA</name>
<dbReference type="EMBL" id="CM047585">
    <property type="protein sequence ID" value="KAI9910071.1"/>
    <property type="molecule type" value="Genomic_DNA"/>
</dbReference>
<proteinExistence type="predicted"/>
<accession>A0ACC0VX81</accession>
<sequence length="196" mass="21962">MSRVSIHSPLLCSRFRRHVLGTARRRLVETLEIASQGLDRPVQLLDRMERREKEAQSPFALFHGRMDDRFDIDLVPCQGFGRARGRDGRANWHNHDGAAPHRVRSERNRMLATRIVEILAPGLQFQCAGGRLGHEVHGLQSRGTTRGRQAHGKDKAAGRVFEIRDQGARAKDEAAHGAQGFAHRAHADINVDGIHV</sequence>
<organism evidence="1 2">
    <name type="scientific">Peronosclerospora sorghi</name>
    <dbReference type="NCBI Taxonomy" id="230839"/>
    <lineage>
        <taxon>Eukaryota</taxon>
        <taxon>Sar</taxon>
        <taxon>Stramenopiles</taxon>
        <taxon>Oomycota</taxon>
        <taxon>Peronosporomycetes</taxon>
        <taxon>Peronosporales</taxon>
        <taxon>Peronosporaceae</taxon>
        <taxon>Peronosclerospora</taxon>
    </lineage>
</organism>
<protein>
    <submittedName>
        <fullName evidence="1">Uncharacterized protein</fullName>
    </submittedName>
</protein>